<dbReference type="EMBL" id="JABEQK010000006">
    <property type="protein sequence ID" value="MBB2205235.1"/>
    <property type="molecule type" value="Genomic_DNA"/>
</dbReference>
<dbReference type="AlphaFoldDB" id="A0A7W4KE69"/>
<keyword evidence="3" id="KW-1185">Reference proteome</keyword>
<dbReference type="PANTHER" id="PTHR21262:SF31">
    <property type="entry name" value="GTP PYROPHOSPHOKINASE"/>
    <property type="match status" value="1"/>
</dbReference>
<organism evidence="2 3">
    <name type="scientific">Gluconacetobacter takamatsuzukensis</name>
    <dbReference type="NCBI Taxonomy" id="1286190"/>
    <lineage>
        <taxon>Bacteria</taxon>
        <taxon>Pseudomonadati</taxon>
        <taxon>Pseudomonadota</taxon>
        <taxon>Alphaproteobacteria</taxon>
        <taxon>Acetobacterales</taxon>
        <taxon>Acetobacteraceae</taxon>
        <taxon>Gluconacetobacter</taxon>
    </lineage>
</organism>
<dbReference type="Gene3D" id="1.10.3210.10">
    <property type="entry name" value="Hypothetical protein af1432"/>
    <property type="match status" value="1"/>
</dbReference>
<feature type="domain" description="HD/PDEase" evidence="1">
    <location>
        <begin position="26"/>
        <end position="133"/>
    </location>
</feature>
<name>A0A7W4KE69_9PROT</name>
<protein>
    <submittedName>
        <fullName evidence="2">HD domain-containing protein</fullName>
    </submittedName>
</protein>
<dbReference type="GO" id="GO:0005886">
    <property type="term" value="C:plasma membrane"/>
    <property type="evidence" value="ECO:0007669"/>
    <property type="project" value="TreeGrafter"/>
</dbReference>
<dbReference type="SMART" id="SM00471">
    <property type="entry name" value="HDc"/>
    <property type="match status" value="1"/>
</dbReference>
<dbReference type="Proteomes" id="UP000540556">
    <property type="component" value="Unassembled WGS sequence"/>
</dbReference>
<dbReference type="InterPro" id="IPR003607">
    <property type="entry name" value="HD/PDEase_dom"/>
</dbReference>
<evidence type="ECO:0000313" key="2">
    <source>
        <dbReference type="EMBL" id="MBB2205235.1"/>
    </source>
</evidence>
<dbReference type="SUPFAM" id="SSF109604">
    <property type="entry name" value="HD-domain/PDEase-like"/>
    <property type="match status" value="1"/>
</dbReference>
<evidence type="ECO:0000259" key="1">
    <source>
        <dbReference type="SMART" id="SM00471"/>
    </source>
</evidence>
<reference evidence="2 3" key="1">
    <citation type="submission" date="2020-04" db="EMBL/GenBank/DDBJ databases">
        <title>Description of novel Gluconacetobacter.</title>
        <authorList>
            <person name="Sombolestani A."/>
        </authorList>
    </citation>
    <scope>NUCLEOTIDE SEQUENCE [LARGE SCALE GENOMIC DNA]</scope>
    <source>
        <strain evidence="2 3">LMG 27800</strain>
    </source>
</reference>
<proteinExistence type="predicted"/>
<gene>
    <name evidence="2" type="ORF">HLH27_09435</name>
</gene>
<evidence type="ECO:0000313" key="3">
    <source>
        <dbReference type="Proteomes" id="UP000540556"/>
    </source>
</evidence>
<sequence>MTDLIRRAAVFATSIHAATGQRLRYTDEPFIAHPMRVAELVAGTGARPEVVAASWLHDVLEGTPVTLAEINSVFGPDVASLVEMVTTPAKRSSDGMPGIVDHAQLARASAEAQTICIASLIDNAARILRHETRGRALYLHEKREILRDLGKGDAGLYMMAAMAIT</sequence>
<comment type="caution">
    <text evidence="2">The sequence shown here is derived from an EMBL/GenBank/DDBJ whole genome shotgun (WGS) entry which is preliminary data.</text>
</comment>
<dbReference type="Pfam" id="PF13328">
    <property type="entry name" value="HD_4"/>
    <property type="match status" value="1"/>
</dbReference>
<accession>A0A7W4KE69</accession>
<dbReference type="PANTHER" id="PTHR21262">
    <property type="entry name" value="GUANOSINE-3',5'-BIS DIPHOSPHATE 3'-PYROPHOSPHOHYDROLASE"/>
    <property type="match status" value="1"/>
</dbReference>